<organism evidence="1">
    <name type="scientific">uncultured Caudovirales phage</name>
    <dbReference type="NCBI Taxonomy" id="2100421"/>
    <lineage>
        <taxon>Viruses</taxon>
        <taxon>Duplodnaviria</taxon>
        <taxon>Heunggongvirae</taxon>
        <taxon>Uroviricota</taxon>
        <taxon>Caudoviricetes</taxon>
        <taxon>Peduoviridae</taxon>
        <taxon>Maltschvirus</taxon>
        <taxon>Maltschvirus maltsch</taxon>
    </lineage>
</organism>
<sequence length="84" mass="9876">MATKKPTYDINNITESNFLVEIYKIPKAEFEDNFYEICVKYLRLRNVPEKYIDRVFSYAYSSSHAHGYHEVAGTLVDLSEIFND</sequence>
<name>A0A6J5MA90_9CAUD</name>
<reference evidence="1" key="1">
    <citation type="submission" date="2020-04" db="EMBL/GenBank/DDBJ databases">
        <authorList>
            <person name="Chiriac C."/>
            <person name="Salcher M."/>
            <person name="Ghai R."/>
            <person name="Kavagutti S V."/>
        </authorList>
    </citation>
    <scope>NUCLEOTIDE SEQUENCE</scope>
</reference>
<evidence type="ECO:0000313" key="1">
    <source>
        <dbReference type="EMBL" id="CAB4143092.1"/>
    </source>
</evidence>
<dbReference type="EMBL" id="LR796415">
    <property type="protein sequence ID" value="CAB4143092.1"/>
    <property type="molecule type" value="Genomic_DNA"/>
</dbReference>
<accession>A0A6J5MA90</accession>
<protein>
    <submittedName>
        <fullName evidence="1">Uncharacterized protein</fullName>
    </submittedName>
</protein>
<proteinExistence type="predicted"/>
<gene>
    <name evidence="1" type="ORF">UFOVP434_76</name>
</gene>